<evidence type="ECO:0000256" key="1">
    <source>
        <dbReference type="SAM" id="MobiDB-lite"/>
    </source>
</evidence>
<feature type="region of interest" description="Disordered" evidence="1">
    <location>
        <begin position="164"/>
        <end position="189"/>
    </location>
</feature>
<evidence type="ECO:0000313" key="2">
    <source>
        <dbReference type="EMBL" id="KZT71752.1"/>
    </source>
</evidence>
<dbReference type="AlphaFoldDB" id="A0A165SB14"/>
<keyword evidence="3" id="KW-1185">Reference proteome</keyword>
<protein>
    <submittedName>
        <fullName evidence="2">Uncharacterized protein</fullName>
    </submittedName>
</protein>
<gene>
    <name evidence="2" type="ORF">DAEQUDRAFT_736573</name>
</gene>
<dbReference type="Proteomes" id="UP000076727">
    <property type="component" value="Unassembled WGS sequence"/>
</dbReference>
<feature type="compositionally biased region" description="Polar residues" evidence="1">
    <location>
        <begin position="166"/>
        <end position="189"/>
    </location>
</feature>
<feature type="region of interest" description="Disordered" evidence="1">
    <location>
        <begin position="227"/>
        <end position="251"/>
    </location>
</feature>
<evidence type="ECO:0000313" key="3">
    <source>
        <dbReference type="Proteomes" id="UP000076727"/>
    </source>
</evidence>
<name>A0A165SB14_9APHY</name>
<dbReference type="EMBL" id="KV429044">
    <property type="protein sequence ID" value="KZT71752.1"/>
    <property type="molecule type" value="Genomic_DNA"/>
</dbReference>
<sequence>MFSTNDYLLHHDDDDKLLIFRIKLTGPLRDSAALKEGDRAQAATLRLLRDNEDIMDQPEHNALHHKWDRYDGSGRRVPSPSHSVASRLPSKAGAMYARGKRRRALLHVRFDQERAKIKGRFIKLMTQWPIIESYRVGSVELTMTAATSSRKAISNSVWRRKGLSPELQSGNEGSSNSAGPSAESQATSDGTDYVAVLQVEGSDSAASTASSYQDIELRVMNENGAITGTVTLPNPFADPDANDAESSTTTA</sequence>
<accession>A0A165SB14</accession>
<proteinExistence type="predicted"/>
<organism evidence="2 3">
    <name type="scientific">Daedalea quercina L-15889</name>
    <dbReference type="NCBI Taxonomy" id="1314783"/>
    <lineage>
        <taxon>Eukaryota</taxon>
        <taxon>Fungi</taxon>
        <taxon>Dikarya</taxon>
        <taxon>Basidiomycota</taxon>
        <taxon>Agaricomycotina</taxon>
        <taxon>Agaricomycetes</taxon>
        <taxon>Polyporales</taxon>
        <taxon>Fomitopsis</taxon>
    </lineage>
</organism>
<reference evidence="2 3" key="1">
    <citation type="journal article" date="2016" name="Mol. Biol. Evol.">
        <title>Comparative Genomics of Early-Diverging Mushroom-Forming Fungi Provides Insights into the Origins of Lignocellulose Decay Capabilities.</title>
        <authorList>
            <person name="Nagy L.G."/>
            <person name="Riley R."/>
            <person name="Tritt A."/>
            <person name="Adam C."/>
            <person name="Daum C."/>
            <person name="Floudas D."/>
            <person name="Sun H."/>
            <person name="Yadav J.S."/>
            <person name="Pangilinan J."/>
            <person name="Larsson K.H."/>
            <person name="Matsuura K."/>
            <person name="Barry K."/>
            <person name="Labutti K."/>
            <person name="Kuo R."/>
            <person name="Ohm R.A."/>
            <person name="Bhattacharya S.S."/>
            <person name="Shirouzu T."/>
            <person name="Yoshinaga Y."/>
            <person name="Martin F.M."/>
            <person name="Grigoriev I.V."/>
            <person name="Hibbett D.S."/>
        </authorList>
    </citation>
    <scope>NUCLEOTIDE SEQUENCE [LARGE SCALE GENOMIC DNA]</scope>
    <source>
        <strain evidence="2 3">L-15889</strain>
    </source>
</reference>